<protein>
    <submittedName>
        <fullName evidence="1">Uncharacterized protein</fullName>
    </submittedName>
</protein>
<comment type="caution">
    <text evidence="1">The sequence shown here is derived from an EMBL/GenBank/DDBJ whole genome shotgun (WGS) entry which is preliminary data.</text>
</comment>
<keyword evidence="2" id="KW-1185">Reference proteome</keyword>
<dbReference type="RefSeq" id="WP_311367893.1">
    <property type="nucleotide sequence ID" value="NZ_JAVRHX010000001.1"/>
</dbReference>
<gene>
    <name evidence="1" type="ORF">RM552_06150</name>
</gene>
<evidence type="ECO:0000313" key="1">
    <source>
        <dbReference type="EMBL" id="MDT0594419.1"/>
    </source>
</evidence>
<name>A0ABU2ZP67_9ALTE</name>
<reference evidence="1 2" key="1">
    <citation type="submission" date="2023-09" db="EMBL/GenBank/DDBJ databases">
        <authorList>
            <person name="Rey-Velasco X."/>
        </authorList>
    </citation>
    <scope>NUCLEOTIDE SEQUENCE [LARGE SCALE GENOMIC DNA]</scope>
    <source>
        <strain evidence="1 2">P117</strain>
    </source>
</reference>
<dbReference type="EMBL" id="JAVRHX010000001">
    <property type="protein sequence ID" value="MDT0594419.1"/>
    <property type="molecule type" value="Genomic_DNA"/>
</dbReference>
<dbReference type="Proteomes" id="UP001253545">
    <property type="component" value="Unassembled WGS sequence"/>
</dbReference>
<organism evidence="1 2">
    <name type="scientific">Glaciecola petra</name>
    <dbReference type="NCBI Taxonomy" id="3075602"/>
    <lineage>
        <taxon>Bacteria</taxon>
        <taxon>Pseudomonadati</taxon>
        <taxon>Pseudomonadota</taxon>
        <taxon>Gammaproteobacteria</taxon>
        <taxon>Alteromonadales</taxon>
        <taxon>Alteromonadaceae</taxon>
        <taxon>Glaciecola</taxon>
    </lineage>
</organism>
<accession>A0ABU2ZP67</accession>
<sequence length="86" mass="10113">MSNQYKIKEIERRLEKLQNYLLIAKGYLNDGSNAEWHGFRAFYSPREKNGKIEPPNKDWITNVFIPSKLKQIAKSEDQIESLERAS</sequence>
<evidence type="ECO:0000313" key="2">
    <source>
        <dbReference type="Proteomes" id="UP001253545"/>
    </source>
</evidence>
<proteinExistence type="predicted"/>